<protein>
    <submittedName>
        <fullName evidence="2">Putative group v salivary lipocalin</fullName>
    </submittedName>
</protein>
<evidence type="ECO:0000256" key="1">
    <source>
        <dbReference type="SAM" id="SignalP"/>
    </source>
</evidence>
<evidence type="ECO:0000313" key="2">
    <source>
        <dbReference type="EMBL" id="JAA60677.1"/>
    </source>
</evidence>
<accession>L7M9Z2</accession>
<dbReference type="AlphaFoldDB" id="L7M9Z2"/>
<sequence>MHSLQGILIVVATSLFSEVNAECQVSDVLPIVSVFNTSERLWYYQVNSTSATQLDTCIFFGFISINQSDYYSWQNESYSPTVNFSERCHGRFINGTREKYGAMSLACGDDPDLEHPFEEMELMYTEPTCSVFFSKYLDNPNWTIACKVYVTDSAVKGGPTENCTKYFNSTCRGSTAVFYDQRCKQEHITNHKLK</sequence>
<reference evidence="2" key="1">
    <citation type="submission" date="2012-11" db="EMBL/GenBank/DDBJ databases">
        <authorList>
            <person name="Lucero-Rivera Y.E."/>
            <person name="Tovar-Ramirez D."/>
        </authorList>
    </citation>
    <scope>NUCLEOTIDE SEQUENCE</scope>
    <source>
        <tissue evidence="2">Salivary gland</tissue>
    </source>
</reference>
<reference evidence="2" key="2">
    <citation type="journal article" date="2015" name="J. Proteomics">
        <title>Sexual differences in the sialomes of the zebra tick, Rhipicephalus pulchellus.</title>
        <authorList>
            <person name="Tan A.W."/>
            <person name="Francischetti I.M."/>
            <person name="Slovak M."/>
            <person name="Kini R.M."/>
            <person name="Ribeiro J.M."/>
        </authorList>
    </citation>
    <scope>NUCLEOTIDE SEQUENCE</scope>
    <source>
        <tissue evidence="2">Salivary gland</tissue>
    </source>
</reference>
<dbReference type="InterPro" id="IPR012674">
    <property type="entry name" value="Calycin"/>
</dbReference>
<feature type="chain" id="PRO_5003981965" evidence="1">
    <location>
        <begin position="22"/>
        <end position="194"/>
    </location>
</feature>
<organism evidence="2">
    <name type="scientific">Rhipicephalus pulchellus</name>
    <name type="common">Yellow backed tick</name>
    <name type="synonym">Dermacentor pulchellus</name>
    <dbReference type="NCBI Taxonomy" id="72859"/>
    <lineage>
        <taxon>Eukaryota</taxon>
        <taxon>Metazoa</taxon>
        <taxon>Ecdysozoa</taxon>
        <taxon>Arthropoda</taxon>
        <taxon>Chelicerata</taxon>
        <taxon>Arachnida</taxon>
        <taxon>Acari</taxon>
        <taxon>Parasitiformes</taxon>
        <taxon>Ixodida</taxon>
        <taxon>Ixodoidea</taxon>
        <taxon>Ixodidae</taxon>
        <taxon>Rhipicephalinae</taxon>
        <taxon>Rhipicephalus</taxon>
        <taxon>Rhipicephalus</taxon>
    </lineage>
</organism>
<name>L7M9Z2_RHIPC</name>
<keyword evidence="1" id="KW-0732">Signal</keyword>
<feature type="signal peptide" evidence="1">
    <location>
        <begin position="1"/>
        <end position="21"/>
    </location>
</feature>
<dbReference type="EMBL" id="GACK01004357">
    <property type="protein sequence ID" value="JAA60677.1"/>
    <property type="molecule type" value="mRNA"/>
</dbReference>
<dbReference type="Gene3D" id="2.40.128.20">
    <property type="match status" value="1"/>
</dbReference>
<proteinExistence type="evidence at transcript level"/>
<dbReference type="SUPFAM" id="SSF50814">
    <property type="entry name" value="Lipocalins"/>
    <property type="match status" value="1"/>
</dbReference>